<comment type="subcellular location">
    <subcellularLocation>
        <location evidence="1">Nucleus</location>
    </subcellularLocation>
</comment>
<dbReference type="PROSITE" id="PS50808">
    <property type="entry name" value="ZF_BED"/>
    <property type="match status" value="1"/>
</dbReference>
<evidence type="ECO:0000313" key="12">
    <source>
        <dbReference type="Proteomes" id="UP000663852"/>
    </source>
</evidence>
<dbReference type="GO" id="GO:0008270">
    <property type="term" value="F:zinc ion binding"/>
    <property type="evidence" value="ECO:0007669"/>
    <property type="project" value="UniProtKB-KW"/>
</dbReference>
<dbReference type="InterPro" id="IPR003656">
    <property type="entry name" value="Znf_BED"/>
</dbReference>
<protein>
    <recommendedName>
        <fullName evidence="10">BED-type domain-containing protein</fullName>
    </recommendedName>
</protein>
<evidence type="ECO:0000256" key="8">
    <source>
        <dbReference type="PROSITE-ProRule" id="PRU00027"/>
    </source>
</evidence>
<dbReference type="GO" id="GO:0009791">
    <property type="term" value="P:post-embryonic development"/>
    <property type="evidence" value="ECO:0007669"/>
    <property type="project" value="UniProtKB-ARBA"/>
</dbReference>
<comment type="caution">
    <text evidence="11">The sequence shown here is derived from an EMBL/GenBank/DDBJ whole genome shotgun (WGS) entry which is preliminary data.</text>
</comment>
<dbReference type="OrthoDB" id="1607513at2759"/>
<feature type="region of interest" description="Disordered" evidence="9">
    <location>
        <begin position="307"/>
        <end position="327"/>
    </location>
</feature>
<feature type="compositionally biased region" description="Low complexity" evidence="9">
    <location>
        <begin position="266"/>
        <end position="282"/>
    </location>
</feature>
<keyword evidence="5" id="KW-0805">Transcription regulation</keyword>
<organism evidence="11 12">
    <name type="scientific">Adineta ricciae</name>
    <name type="common">Rotifer</name>
    <dbReference type="NCBI Taxonomy" id="249248"/>
    <lineage>
        <taxon>Eukaryota</taxon>
        <taxon>Metazoa</taxon>
        <taxon>Spiralia</taxon>
        <taxon>Gnathifera</taxon>
        <taxon>Rotifera</taxon>
        <taxon>Eurotatoria</taxon>
        <taxon>Bdelloidea</taxon>
        <taxon>Adinetida</taxon>
        <taxon>Adinetidae</taxon>
        <taxon>Adineta</taxon>
    </lineage>
</organism>
<keyword evidence="3 8" id="KW-0863">Zinc-finger</keyword>
<name>A0A815V1I9_ADIRI</name>
<proteinExistence type="predicted"/>
<keyword evidence="7" id="KW-0539">Nucleus</keyword>
<dbReference type="AlphaFoldDB" id="A0A815V1I9"/>
<evidence type="ECO:0000256" key="3">
    <source>
        <dbReference type="ARBA" id="ARBA00022771"/>
    </source>
</evidence>
<keyword evidence="2" id="KW-0479">Metal-binding</keyword>
<dbReference type="GO" id="GO:0005634">
    <property type="term" value="C:nucleus"/>
    <property type="evidence" value="ECO:0007669"/>
    <property type="project" value="UniProtKB-SubCell"/>
</dbReference>
<dbReference type="PANTHER" id="PTHR46481">
    <property type="entry name" value="ZINC FINGER BED DOMAIN-CONTAINING PROTEIN 4"/>
    <property type="match status" value="1"/>
</dbReference>
<dbReference type="EMBL" id="CAJNOJ010000795">
    <property type="protein sequence ID" value="CAF1523452.1"/>
    <property type="molecule type" value="Genomic_DNA"/>
</dbReference>
<gene>
    <name evidence="11" type="ORF">EDS130_LOCUS44038</name>
</gene>
<evidence type="ECO:0000256" key="6">
    <source>
        <dbReference type="ARBA" id="ARBA00023163"/>
    </source>
</evidence>
<dbReference type="SUPFAM" id="SSF57667">
    <property type="entry name" value="beta-beta-alpha zinc fingers"/>
    <property type="match status" value="1"/>
</dbReference>
<feature type="domain" description="BED-type" evidence="10">
    <location>
        <begin position="13"/>
        <end position="64"/>
    </location>
</feature>
<evidence type="ECO:0000256" key="5">
    <source>
        <dbReference type="ARBA" id="ARBA00023015"/>
    </source>
</evidence>
<dbReference type="GO" id="GO:0003677">
    <property type="term" value="F:DNA binding"/>
    <property type="evidence" value="ECO:0007669"/>
    <property type="project" value="InterPro"/>
</dbReference>
<accession>A0A815V1I9</accession>
<reference evidence="11" key="1">
    <citation type="submission" date="2021-02" db="EMBL/GenBank/DDBJ databases">
        <authorList>
            <person name="Nowell W R."/>
        </authorList>
    </citation>
    <scope>NUCLEOTIDE SEQUENCE</scope>
</reference>
<evidence type="ECO:0000256" key="4">
    <source>
        <dbReference type="ARBA" id="ARBA00022833"/>
    </source>
</evidence>
<dbReference type="SUPFAM" id="SSF140996">
    <property type="entry name" value="Hermes dimerisation domain"/>
    <property type="match status" value="1"/>
</dbReference>
<keyword evidence="6" id="KW-0804">Transcription</keyword>
<dbReference type="SUPFAM" id="SSF53098">
    <property type="entry name" value="Ribonuclease H-like"/>
    <property type="match status" value="1"/>
</dbReference>
<evidence type="ECO:0000256" key="1">
    <source>
        <dbReference type="ARBA" id="ARBA00004123"/>
    </source>
</evidence>
<dbReference type="InterPro" id="IPR052035">
    <property type="entry name" value="ZnF_BED_domain_contain"/>
</dbReference>
<dbReference type="Pfam" id="PF02892">
    <property type="entry name" value="zf-BED"/>
    <property type="match status" value="1"/>
</dbReference>
<sequence>MDVDTNVSQSNHNRGSRVWDYMSKEKEEKARCFKCKALLSRQNGATSGLRKHLFQVHKIEAFRTVTGNLQTNSDEISTEEKKKIDSLVINCIIRDGRSFDDMRRPGILKLINHLVPTYTPPHRNTVQTRLKRLHCDKKSILIKQLSKINSIGVTCDFWSDKRLYSYLCLTGHYITSSNKFLSKVLAFSWFHHRHTSANICTIIKKELKELNILEKTRSITTDGAANMLKIGGSLTNDSKQIWCVAHRLHLVVCNGLGLWIRKKPASSSSTSISTTTSTTATSNLDPNDIDSDEEDYTDDVQVNLQLPVDNSSNLNPTSDESFDESNNLLNNNSNSNVVLNKNFVDEEQNGLFIDYIDNWSIDVIEELDPVIGELIQQNIGILMKKCRSMVKLMNKSSILMNYISNLKKEFGINLSLQMDCKSRWSSTQHLVEVMIIYKRIINKINSEKHDIGLNTKQTNKISSIELNQSDSKMLEILKVVLTPFVQVTNLISGSQYPTIGIH</sequence>
<feature type="compositionally biased region" description="Polar residues" evidence="9">
    <location>
        <begin position="307"/>
        <end position="319"/>
    </location>
</feature>
<feature type="region of interest" description="Disordered" evidence="9">
    <location>
        <begin position="266"/>
        <end position="294"/>
    </location>
</feature>
<dbReference type="InterPro" id="IPR012337">
    <property type="entry name" value="RNaseH-like_sf"/>
</dbReference>
<dbReference type="Proteomes" id="UP000663852">
    <property type="component" value="Unassembled WGS sequence"/>
</dbReference>
<evidence type="ECO:0000313" key="11">
    <source>
        <dbReference type="EMBL" id="CAF1523452.1"/>
    </source>
</evidence>
<dbReference type="InterPro" id="IPR036236">
    <property type="entry name" value="Znf_C2H2_sf"/>
</dbReference>
<dbReference type="PANTHER" id="PTHR46481:SF10">
    <property type="entry name" value="ZINC FINGER BED DOMAIN-CONTAINING PROTEIN 39"/>
    <property type="match status" value="1"/>
</dbReference>
<dbReference type="SMART" id="SM00614">
    <property type="entry name" value="ZnF_BED"/>
    <property type="match status" value="1"/>
</dbReference>
<evidence type="ECO:0000259" key="10">
    <source>
        <dbReference type="PROSITE" id="PS50808"/>
    </source>
</evidence>
<evidence type="ECO:0000256" key="9">
    <source>
        <dbReference type="SAM" id="MobiDB-lite"/>
    </source>
</evidence>
<evidence type="ECO:0000256" key="2">
    <source>
        <dbReference type="ARBA" id="ARBA00022723"/>
    </source>
</evidence>
<keyword evidence="4" id="KW-0862">Zinc</keyword>
<evidence type="ECO:0000256" key="7">
    <source>
        <dbReference type="ARBA" id="ARBA00023242"/>
    </source>
</evidence>